<proteinExistence type="predicted"/>
<evidence type="ECO:0000313" key="3">
    <source>
        <dbReference type="EMBL" id="CAH2090228.1"/>
    </source>
</evidence>
<feature type="chain" id="PRO_5043672958" evidence="2">
    <location>
        <begin position="23"/>
        <end position="206"/>
    </location>
</feature>
<feature type="signal peptide" evidence="2">
    <location>
        <begin position="1"/>
        <end position="22"/>
    </location>
</feature>
<dbReference type="EMBL" id="CAKOGL010000009">
    <property type="protein sequence ID" value="CAH2090228.1"/>
    <property type="molecule type" value="Genomic_DNA"/>
</dbReference>
<protein>
    <submittedName>
        <fullName evidence="3">Uncharacterized protein</fullName>
    </submittedName>
</protein>
<evidence type="ECO:0000256" key="2">
    <source>
        <dbReference type="SAM" id="SignalP"/>
    </source>
</evidence>
<sequence length="206" mass="22928">MIRWRFCMVFLVLLLLIPISKSDSQDDDEEERKDDSGDNDDNDEDDSDDEITDKSDEGLGRRAPTIMMQTSRTIPVTRTTKMRPLECYVCAYKSDTPLKACLDPTKFRVQTITCHSVDDKCSTSVISKGSSFEAVVRGCKSACIGTPETTCCDLNRCNNQAFALPTVVAPKALVQENKSSKTIPHSVLFFVTILLVLQTVVKVTFV</sequence>
<dbReference type="Proteomes" id="UP001153954">
    <property type="component" value="Unassembled WGS sequence"/>
</dbReference>
<feature type="compositionally biased region" description="Acidic residues" evidence="1">
    <location>
        <begin position="25"/>
        <end position="51"/>
    </location>
</feature>
<dbReference type="CDD" id="cd00117">
    <property type="entry name" value="TFP"/>
    <property type="match status" value="1"/>
</dbReference>
<feature type="region of interest" description="Disordered" evidence="1">
    <location>
        <begin position="22"/>
        <end position="66"/>
    </location>
</feature>
<dbReference type="AlphaFoldDB" id="A0AAU9TWM2"/>
<gene>
    <name evidence="3" type="ORF">EEDITHA_LOCUS6208</name>
</gene>
<accession>A0AAU9TWM2</accession>
<comment type="caution">
    <text evidence="3">The sequence shown here is derived from an EMBL/GenBank/DDBJ whole genome shotgun (WGS) entry which is preliminary data.</text>
</comment>
<evidence type="ECO:0000313" key="4">
    <source>
        <dbReference type="Proteomes" id="UP001153954"/>
    </source>
</evidence>
<keyword evidence="4" id="KW-1185">Reference proteome</keyword>
<reference evidence="3" key="1">
    <citation type="submission" date="2022-03" db="EMBL/GenBank/DDBJ databases">
        <authorList>
            <person name="Tunstrom K."/>
        </authorList>
    </citation>
    <scope>NUCLEOTIDE SEQUENCE</scope>
</reference>
<keyword evidence="2" id="KW-0732">Signal</keyword>
<organism evidence="3 4">
    <name type="scientific">Euphydryas editha</name>
    <name type="common">Edith's checkerspot</name>
    <dbReference type="NCBI Taxonomy" id="104508"/>
    <lineage>
        <taxon>Eukaryota</taxon>
        <taxon>Metazoa</taxon>
        <taxon>Ecdysozoa</taxon>
        <taxon>Arthropoda</taxon>
        <taxon>Hexapoda</taxon>
        <taxon>Insecta</taxon>
        <taxon>Pterygota</taxon>
        <taxon>Neoptera</taxon>
        <taxon>Endopterygota</taxon>
        <taxon>Lepidoptera</taxon>
        <taxon>Glossata</taxon>
        <taxon>Ditrysia</taxon>
        <taxon>Papilionoidea</taxon>
        <taxon>Nymphalidae</taxon>
        <taxon>Nymphalinae</taxon>
        <taxon>Euphydryas</taxon>
    </lineage>
</organism>
<name>A0AAU9TWM2_EUPED</name>
<evidence type="ECO:0000256" key="1">
    <source>
        <dbReference type="SAM" id="MobiDB-lite"/>
    </source>
</evidence>